<dbReference type="EMBL" id="WMBQ01000001">
    <property type="protein sequence ID" value="MTD93946.1"/>
    <property type="molecule type" value="Genomic_DNA"/>
</dbReference>
<proteinExistence type="predicted"/>
<keyword evidence="2" id="KW-1185">Reference proteome</keyword>
<comment type="caution">
    <text evidence="1">The sequence shown here is derived from an EMBL/GenBank/DDBJ whole genome shotgun (WGS) entry which is preliminary data.</text>
</comment>
<organism evidence="1 2">
    <name type="scientific">Hyphomicrobium album</name>
    <dbReference type="NCBI Taxonomy" id="2665159"/>
    <lineage>
        <taxon>Bacteria</taxon>
        <taxon>Pseudomonadati</taxon>
        <taxon>Pseudomonadota</taxon>
        <taxon>Alphaproteobacteria</taxon>
        <taxon>Hyphomicrobiales</taxon>
        <taxon>Hyphomicrobiaceae</taxon>
        <taxon>Hyphomicrobium</taxon>
    </lineage>
</organism>
<protein>
    <submittedName>
        <fullName evidence="1">GYD domain-containing protein</fullName>
    </submittedName>
</protein>
<evidence type="ECO:0000313" key="2">
    <source>
        <dbReference type="Proteomes" id="UP000440694"/>
    </source>
</evidence>
<gene>
    <name evidence="1" type="ORF">GIW81_06305</name>
</gene>
<sequence length="97" mass="10725">MATFVVLASFTEQGIRNVKETVARAEAFKEMAKSSGVTVKDMYWTLGRHDIVVVCDAPDDESSTALMLSVASRGYVRSETLRAFSFPEMQKVLGKMV</sequence>
<name>A0A6I3KIR0_9HYPH</name>
<dbReference type="InterPro" id="IPR014845">
    <property type="entry name" value="GYD/TTHA1554"/>
</dbReference>
<dbReference type="AlphaFoldDB" id="A0A6I3KIR0"/>
<reference evidence="1 2" key="1">
    <citation type="submission" date="2019-11" db="EMBL/GenBank/DDBJ databases">
        <title>Identification of a novel strain.</title>
        <authorList>
            <person name="Xu Q."/>
            <person name="Wang G."/>
        </authorList>
    </citation>
    <scope>NUCLEOTIDE SEQUENCE [LARGE SCALE GENOMIC DNA]</scope>
    <source>
        <strain evidence="2">xq</strain>
    </source>
</reference>
<dbReference type="Pfam" id="PF08734">
    <property type="entry name" value="GYD"/>
    <property type="match status" value="1"/>
</dbReference>
<evidence type="ECO:0000313" key="1">
    <source>
        <dbReference type="EMBL" id="MTD93946.1"/>
    </source>
</evidence>
<dbReference type="Proteomes" id="UP000440694">
    <property type="component" value="Unassembled WGS sequence"/>
</dbReference>
<dbReference type="RefSeq" id="WP_154738437.1">
    <property type="nucleotide sequence ID" value="NZ_WMBQ01000001.1"/>
</dbReference>
<accession>A0A6I3KIR0</accession>